<keyword evidence="2" id="KW-1003">Cell membrane</keyword>
<dbReference type="InterPro" id="IPR050367">
    <property type="entry name" value="APC_superfamily"/>
</dbReference>
<dbReference type="Pfam" id="PF13520">
    <property type="entry name" value="AA_permease_2"/>
    <property type="match status" value="1"/>
</dbReference>
<feature type="transmembrane region" description="Helical" evidence="6">
    <location>
        <begin position="124"/>
        <end position="143"/>
    </location>
</feature>
<evidence type="ECO:0000256" key="3">
    <source>
        <dbReference type="ARBA" id="ARBA00022692"/>
    </source>
</evidence>
<comment type="caution">
    <text evidence="7">The sequence shown here is derived from an EMBL/GenBank/DDBJ whole genome shotgun (WGS) entry which is preliminary data.</text>
</comment>
<feature type="transmembrane region" description="Helical" evidence="6">
    <location>
        <begin position="186"/>
        <end position="204"/>
    </location>
</feature>
<evidence type="ECO:0000256" key="4">
    <source>
        <dbReference type="ARBA" id="ARBA00022989"/>
    </source>
</evidence>
<protein>
    <submittedName>
        <fullName evidence="7">APC family permease</fullName>
    </submittedName>
</protein>
<comment type="subcellular location">
    <subcellularLocation>
        <location evidence="1">Cell membrane</location>
        <topology evidence="1">Multi-pass membrane protein</topology>
    </subcellularLocation>
</comment>
<dbReference type="RefSeq" id="WP_386022167.1">
    <property type="nucleotide sequence ID" value="NZ_JBHUHX010000003.1"/>
</dbReference>
<feature type="transmembrane region" description="Helical" evidence="6">
    <location>
        <begin position="12"/>
        <end position="35"/>
    </location>
</feature>
<feature type="transmembrane region" description="Helical" evidence="6">
    <location>
        <begin position="317"/>
        <end position="337"/>
    </location>
</feature>
<dbReference type="Gene3D" id="1.20.1740.10">
    <property type="entry name" value="Amino acid/polyamine transporter I"/>
    <property type="match status" value="1"/>
</dbReference>
<evidence type="ECO:0000256" key="6">
    <source>
        <dbReference type="SAM" id="Phobius"/>
    </source>
</evidence>
<feature type="transmembrane region" description="Helical" evidence="6">
    <location>
        <begin position="374"/>
        <end position="395"/>
    </location>
</feature>
<evidence type="ECO:0000256" key="5">
    <source>
        <dbReference type="ARBA" id="ARBA00023136"/>
    </source>
</evidence>
<dbReference type="PIRSF" id="PIRSF006060">
    <property type="entry name" value="AA_transporter"/>
    <property type="match status" value="1"/>
</dbReference>
<evidence type="ECO:0000313" key="8">
    <source>
        <dbReference type="Proteomes" id="UP001597337"/>
    </source>
</evidence>
<feature type="transmembrane region" description="Helical" evidence="6">
    <location>
        <begin position="155"/>
        <end position="174"/>
    </location>
</feature>
<dbReference type="PANTHER" id="PTHR42770">
    <property type="entry name" value="AMINO ACID TRANSPORTER-RELATED"/>
    <property type="match status" value="1"/>
</dbReference>
<keyword evidence="5 6" id="KW-0472">Membrane</keyword>
<feature type="transmembrane region" description="Helical" evidence="6">
    <location>
        <begin position="401"/>
        <end position="423"/>
    </location>
</feature>
<feature type="transmembrane region" description="Helical" evidence="6">
    <location>
        <begin position="92"/>
        <end position="112"/>
    </location>
</feature>
<evidence type="ECO:0000256" key="1">
    <source>
        <dbReference type="ARBA" id="ARBA00004651"/>
    </source>
</evidence>
<feature type="transmembrane region" description="Helical" evidence="6">
    <location>
        <begin position="343"/>
        <end position="365"/>
    </location>
</feature>
<name>A0ABW4Y7C7_9GAMM</name>
<keyword evidence="4 6" id="KW-1133">Transmembrane helix</keyword>
<evidence type="ECO:0000256" key="2">
    <source>
        <dbReference type="ARBA" id="ARBA00022475"/>
    </source>
</evidence>
<dbReference type="EMBL" id="JBHUHX010000003">
    <property type="protein sequence ID" value="MFD2110509.1"/>
    <property type="molecule type" value="Genomic_DNA"/>
</dbReference>
<proteinExistence type="predicted"/>
<gene>
    <name evidence="7" type="ORF">ACFSJC_01485</name>
</gene>
<feature type="transmembrane region" description="Helical" evidence="6">
    <location>
        <begin position="225"/>
        <end position="249"/>
    </location>
</feature>
<organism evidence="7 8">
    <name type="scientific">Thiorhodococcus fuscus</name>
    <dbReference type="NCBI Taxonomy" id="527200"/>
    <lineage>
        <taxon>Bacteria</taxon>
        <taxon>Pseudomonadati</taxon>
        <taxon>Pseudomonadota</taxon>
        <taxon>Gammaproteobacteria</taxon>
        <taxon>Chromatiales</taxon>
        <taxon>Chromatiaceae</taxon>
        <taxon>Thiorhodococcus</taxon>
    </lineage>
</organism>
<feature type="transmembrane region" description="Helical" evidence="6">
    <location>
        <begin position="41"/>
        <end position="61"/>
    </location>
</feature>
<keyword evidence="8" id="KW-1185">Reference proteome</keyword>
<sequence length="436" mass="46018">MGKRSDKKLSYWEVTSIGIGGMVGGGIFAVLGLSVELTNGGAPVAFLIAGIVALVTSYSYAKLSVAFPSQGGTVTFLDQAFGPGLLTGSANILLWISYIVMLSLYAYAFGSYGASFFPKDSQEFWKHILITASILGITGLNLFNARLIGKAEDWIVLLKLLILSLFIGVGIWGIDSARIAPASWSSPASLIAGGMIIFLAYEGFELIANTAQDVRDAPKTLPRAFYSSVGFVIVLYILVAIVTVGSLPVDTIVEAKDYALAEAARPSLGQAGFVLIAIAAMLSTASAINATVYGAARLSYVIAKDGELPSILEKKTWGKPLDGLLITSGATLLIANLTELSSMSTMGSAGFLLIFAAVNGANLVLADDTRSGRLLSLIGIMLCLGALGSLIWQTANDSAEQLWFLFAMVATAAFIEFSFRIITGRKMNISNPRKTS</sequence>
<accession>A0ABW4Y7C7</accession>
<dbReference type="PANTHER" id="PTHR42770:SF11">
    <property type="entry name" value="INNER MEMBRANE TRANSPORT PROTEIN YBAT"/>
    <property type="match status" value="1"/>
</dbReference>
<feature type="transmembrane region" description="Helical" evidence="6">
    <location>
        <begin position="269"/>
        <end position="296"/>
    </location>
</feature>
<dbReference type="Proteomes" id="UP001597337">
    <property type="component" value="Unassembled WGS sequence"/>
</dbReference>
<dbReference type="InterPro" id="IPR002293">
    <property type="entry name" value="AA/rel_permease1"/>
</dbReference>
<keyword evidence="3 6" id="KW-0812">Transmembrane</keyword>
<reference evidence="8" key="1">
    <citation type="journal article" date="2019" name="Int. J. Syst. Evol. Microbiol.">
        <title>The Global Catalogue of Microorganisms (GCM) 10K type strain sequencing project: providing services to taxonomists for standard genome sequencing and annotation.</title>
        <authorList>
            <consortium name="The Broad Institute Genomics Platform"/>
            <consortium name="The Broad Institute Genome Sequencing Center for Infectious Disease"/>
            <person name="Wu L."/>
            <person name="Ma J."/>
        </authorList>
    </citation>
    <scope>NUCLEOTIDE SEQUENCE [LARGE SCALE GENOMIC DNA]</scope>
    <source>
        <strain evidence="8">KACC 12597</strain>
    </source>
</reference>
<evidence type="ECO:0000313" key="7">
    <source>
        <dbReference type="EMBL" id="MFD2110509.1"/>
    </source>
</evidence>